<dbReference type="CDD" id="cd06558">
    <property type="entry name" value="crotonase-like"/>
    <property type="match status" value="1"/>
</dbReference>
<dbReference type="GO" id="GO:0016507">
    <property type="term" value="C:mitochondrial fatty acid beta-oxidation multienzyme complex"/>
    <property type="evidence" value="ECO:0007669"/>
    <property type="project" value="TreeGrafter"/>
</dbReference>
<dbReference type="SUPFAM" id="SSF51735">
    <property type="entry name" value="NAD(P)-binding Rossmann-fold domains"/>
    <property type="match status" value="1"/>
</dbReference>
<accession>A0A381QNF2</accession>
<dbReference type="Pfam" id="PF16113">
    <property type="entry name" value="ECH_2"/>
    <property type="match status" value="1"/>
</dbReference>
<proteinExistence type="predicted"/>
<gene>
    <name evidence="6" type="ORF">METZ01_LOCUS33745</name>
</gene>
<keyword evidence="1" id="KW-0560">Oxidoreductase</keyword>
<dbReference type="Pfam" id="PF02737">
    <property type="entry name" value="3HCDH_N"/>
    <property type="match status" value="1"/>
</dbReference>
<evidence type="ECO:0000313" key="6">
    <source>
        <dbReference type="EMBL" id="SUZ80891.1"/>
    </source>
</evidence>
<dbReference type="InterPro" id="IPR050136">
    <property type="entry name" value="FA_oxidation_alpha_subunit"/>
</dbReference>
<dbReference type="FunFam" id="3.40.50.720:FF:000009">
    <property type="entry name" value="Fatty oxidation complex, alpha subunit"/>
    <property type="match status" value="1"/>
</dbReference>
<dbReference type="AlphaFoldDB" id="A0A381QNF2"/>
<dbReference type="SUPFAM" id="SSF52096">
    <property type="entry name" value="ClpP/crotonase"/>
    <property type="match status" value="1"/>
</dbReference>
<dbReference type="InterPro" id="IPR029045">
    <property type="entry name" value="ClpP/crotonase-like_dom_sf"/>
</dbReference>
<evidence type="ECO:0008006" key="7">
    <source>
        <dbReference type="Google" id="ProtNLM"/>
    </source>
</evidence>
<dbReference type="InterPro" id="IPR014748">
    <property type="entry name" value="Enoyl-CoA_hydra_C"/>
</dbReference>
<protein>
    <recommendedName>
        <fullName evidence="7">3-hydroxyacyl-CoA dehydrogenase NAD binding domain-containing protein</fullName>
    </recommendedName>
</protein>
<reference evidence="6" key="1">
    <citation type="submission" date="2018-05" db="EMBL/GenBank/DDBJ databases">
        <authorList>
            <person name="Lanie J.A."/>
            <person name="Ng W.-L."/>
            <person name="Kazmierczak K.M."/>
            <person name="Andrzejewski T.M."/>
            <person name="Davidsen T.M."/>
            <person name="Wayne K.J."/>
            <person name="Tettelin H."/>
            <person name="Glass J.I."/>
            <person name="Rusch D."/>
            <person name="Podicherti R."/>
            <person name="Tsui H.-C.T."/>
            <person name="Winkler M.E."/>
        </authorList>
    </citation>
    <scope>NUCLEOTIDE SEQUENCE</scope>
</reference>
<evidence type="ECO:0000256" key="1">
    <source>
        <dbReference type="ARBA" id="ARBA00023002"/>
    </source>
</evidence>
<dbReference type="Gene3D" id="3.40.50.720">
    <property type="entry name" value="NAD(P)-binding Rossmann-like Domain"/>
    <property type="match status" value="1"/>
</dbReference>
<dbReference type="GO" id="GO:0006635">
    <property type="term" value="P:fatty acid beta-oxidation"/>
    <property type="evidence" value="ECO:0007669"/>
    <property type="project" value="TreeGrafter"/>
</dbReference>
<dbReference type="Gene3D" id="1.10.12.10">
    <property type="entry name" value="Lyase 2-enoyl-coa Hydratase, Chain A, domain 2"/>
    <property type="match status" value="1"/>
</dbReference>
<dbReference type="PANTHER" id="PTHR43612:SF3">
    <property type="entry name" value="TRIFUNCTIONAL ENZYME SUBUNIT ALPHA, MITOCHONDRIAL"/>
    <property type="match status" value="1"/>
</dbReference>
<dbReference type="InterPro" id="IPR006176">
    <property type="entry name" value="3-OHacyl-CoA_DH_NAD-bd"/>
</dbReference>
<dbReference type="Gene3D" id="3.90.226.10">
    <property type="entry name" value="2-enoyl-CoA Hydratase, Chain A, domain 1"/>
    <property type="match status" value="1"/>
</dbReference>
<feature type="domain" description="3-hydroxyacyl-CoA dehydrogenase C-terminal" evidence="3">
    <location>
        <begin position="174"/>
        <end position="257"/>
    </location>
</feature>
<dbReference type="GO" id="GO:0016509">
    <property type="term" value="F:long-chain (3S)-3-hydroxyacyl-CoA dehydrogenase (NAD+) activity"/>
    <property type="evidence" value="ECO:0007669"/>
    <property type="project" value="TreeGrafter"/>
</dbReference>
<dbReference type="SUPFAM" id="SSF48179">
    <property type="entry name" value="6-phosphogluconate dehydrogenase C-terminal domain-like"/>
    <property type="match status" value="2"/>
</dbReference>
<dbReference type="Pfam" id="PF00725">
    <property type="entry name" value="3HCDH"/>
    <property type="match status" value="2"/>
</dbReference>
<name>A0A381QNF2_9ZZZZ</name>
<evidence type="ECO:0000256" key="2">
    <source>
        <dbReference type="ARBA" id="ARBA00023027"/>
    </source>
</evidence>
<dbReference type="EMBL" id="UINC01001446">
    <property type="protein sequence ID" value="SUZ80891.1"/>
    <property type="molecule type" value="Genomic_DNA"/>
</dbReference>
<dbReference type="Gene3D" id="1.10.1040.50">
    <property type="match status" value="1"/>
</dbReference>
<evidence type="ECO:0000259" key="5">
    <source>
        <dbReference type="Pfam" id="PF16113"/>
    </source>
</evidence>
<sequence length="674" mass="72057">MGSGIAQKSAQESFDVQMVDREQQWIDRGHEIIAGFLDEAMERRIFRPADVEEIKGRISGTVGTESVEPDTDLVIEAVFEDFGIKQEVFATLDEVCSEHTILATNTSSLSVNALAEATGRPDRFIGLHWFFHPAKNRLVEVIPAATTSAGTLAAVEQYCKTMGKVVIVCKDRPGFVVNRFFVPWLNEACLLLEDGVGTTAQIDAVACDAFRIGLGPFALMNLTGPTIALHSTDYLAEQLDCPRFTGAASLRALVEQGGIWEIGSDTDCDDGADRRIRERLLGQAFAVAAQIVEEQICTMEDVDRGAKVGLRWSRGPFEIVNRIGIAEAVGMARAYADEAGLDLPTWFASRDTPFEFSYVDVEIDSGIATVRLNRPEAMNALNVTLVSQLGEAIDELNERDDVSTIVLDGAGKAFVAGADVKFFVDKIRQDSFQEVYDFTAHGHEVLNAIESSPKTTIALATGLALGGGLELALACDYRVGTQRTQLRFPETSIGIYPGLGGTQRTTRICGIGAARYAVLAGNFMDAGTASALGLLTHLVESSGVSATVAELALAGKPDERYPGRPADASNPVASFASAFYSDANMAAIASGDAPPGFEAEDPNVARQLKSLSRTAPLALQVASALLDQAVATGDDLEAGLQLELDGLEAIFGTADTLEGLSALIEGRRPEYRGT</sequence>
<dbReference type="PANTHER" id="PTHR43612">
    <property type="entry name" value="TRIFUNCTIONAL ENZYME SUBUNIT ALPHA"/>
    <property type="match status" value="1"/>
</dbReference>
<dbReference type="GO" id="GO:0004300">
    <property type="term" value="F:enoyl-CoA hydratase activity"/>
    <property type="evidence" value="ECO:0007669"/>
    <property type="project" value="TreeGrafter"/>
</dbReference>
<dbReference type="InterPro" id="IPR045004">
    <property type="entry name" value="ECH_dom"/>
</dbReference>
<feature type="domain" description="Enoyl-CoA hydratase/isomerase" evidence="5">
    <location>
        <begin position="368"/>
        <end position="665"/>
    </location>
</feature>
<feature type="domain" description="3-hydroxyacyl-CoA dehydrogenase C-terminal" evidence="3">
    <location>
        <begin position="278"/>
        <end position="339"/>
    </location>
</feature>
<organism evidence="6">
    <name type="scientific">marine metagenome</name>
    <dbReference type="NCBI Taxonomy" id="408172"/>
    <lineage>
        <taxon>unclassified sequences</taxon>
        <taxon>metagenomes</taxon>
        <taxon>ecological metagenomes</taxon>
    </lineage>
</organism>
<dbReference type="InterPro" id="IPR008927">
    <property type="entry name" value="6-PGluconate_DH-like_C_sf"/>
</dbReference>
<dbReference type="InterPro" id="IPR036291">
    <property type="entry name" value="NAD(P)-bd_dom_sf"/>
</dbReference>
<evidence type="ECO:0000259" key="3">
    <source>
        <dbReference type="Pfam" id="PF00725"/>
    </source>
</evidence>
<evidence type="ECO:0000259" key="4">
    <source>
        <dbReference type="Pfam" id="PF02737"/>
    </source>
</evidence>
<keyword evidence="2" id="KW-0520">NAD</keyword>
<dbReference type="GO" id="GO:0070403">
    <property type="term" value="F:NAD+ binding"/>
    <property type="evidence" value="ECO:0007669"/>
    <property type="project" value="InterPro"/>
</dbReference>
<feature type="domain" description="3-hydroxyacyl-CoA dehydrogenase NAD binding" evidence="4">
    <location>
        <begin position="1"/>
        <end position="171"/>
    </location>
</feature>
<dbReference type="InterPro" id="IPR006108">
    <property type="entry name" value="3HC_DH_C"/>
</dbReference>